<dbReference type="SFLD" id="SFLDS00003">
    <property type="entry name" value="Haloacid_Dehalogenase"/>
    <property type="match status" value="1"/>
</dbReference>
<dbReference type="Proteomes" id="UP000440224">
    <property type="component" value="Unassembled WGS sequence"/>
</dbReference>
<feature type="transmembrane region" description="Helical" evidence="11">
    <location>
        <begin position="199"/>
        <end position="217"/>
    </location>
</feature>
<dbReference type="GO" id="GO:0016887">
    <property type="term" value="F:ATP hydrolysis activity"/>
    <property type="evidence" value="ECO:0007669"/>
    <property type="project" value="InterPro"/>
</dbReference>
<dbReference type="NCBIfam" id="TIGR01494">
    <property type="entry name" value="ATPase_P-type"/>
    <property type="match status" value="2"/>
</dbReference>
<evidence type="ECO:0000313" key="15">
    <source>
        <dbReference type="Proteomes" id="UP000440224"/>
    </source>
</evidence>
<dbReference type="SFLD" id="SFLDG00002">
    <property type="entry name" value="C1.7:_P-type_atpase_like"/>
    <property type="match status" value="1"/>
</dbReference>
<keyword evidence="10 11" id="KW-0472">Membrane</keyword>
<dbReference type="InterPro" id="IPR036412">
    <property type="entry name" value="HAD-like_sf"/>
</dbReference>
<dbReference type="Gene3D" id="3.40.50.1000">
    <property type="entry name" value="HAD superfamily/HAD-like"/>
    <property type="match status" value="1"/>
</dbReference>
<evidence type="ECO:0000259" key="13">
    <source>
        <dbReference type="Pfam" id="PF00689"/>
    </source>
</evidence>
<dbReference type="InterPro" id="IPR001757">
    <property type="entry name" value="P_typ_ATPase"/>
</dbReference>
<dbReference type="SFLD" id="SFLDF00027">
    <property type="entry name" value="p-type_atpase"/>
    <property type="match status" value="1"/>
</dbReference>
<evidence type="ECO:0000256" key="5">
    <source>
        <dbReference type="ARBA" id="ARBA00022741"/>
    </source>
</evidence>
<dbReference type="InterPro" id="IPR006068">
    <property type="entry name" value="ATPase_P-typ_cation-transptr_C"/>
</dbReference>
<dbReference type="SUPFAM" id="SSF56784">
    <property type="entry name" value="HAD-like"/>
    <property type="match status" value="1"/>
</dbReference>
<dbReference type="InterPro" id="IPR044492">
    <property type="entry name" value="P_typ_ATPase_HD_dom"/>
</dbReference>
<dbReference type="Pfam" id="PF00122">
    <property type="entry name" value="E1-E2_ATPase"/>
    <property type="match status" value="1"/>
</dbReference>
<keyword evidence="15" id="KW-1185">Reference proteome</keyword>
<dbReference type="InterPro" id="IPR023299">
    <property type="entry name" value="ATPase_P-typ_cyto_dom_N"/>
</dbReference>
<evidence type="ECO:0000256" key="11">
    <source>
        <dbReference type="SAM" id="Phobius"/>
    </source>
</evidence>
<name>A0A6N7PZ27_9BACT</name>
<dbReference type="RefSeq" id="WP_153824252.1">
    <property type="nucleotide sequence ID" value="NZ_WJIE01000017.1"/>
</dbReference>
<keyword evidence="9 11" id="KW-1133">Transmembrane helix</keyword>
<dbReference type="OrthoDB" id="9763278at2"/>
<dbReference type="PANTHER" id="PTHR42861">
    <property type="entry name" value="CALCIUM-TRANSPORTING ATPASE"/>
    <property type="match status" value="1"/>
</dbReference>
<evidence type="ECO:0000313" key="14">
    <source>
        <dbReference type="EMBL" id="MRG97472.1"/>
    </source>
</evidence>
<dbReference type="InterPro" id="IPR059000">
    <property type="entry name" value="ATPase_P-type_domA"/>
</dbReference>
<dbReference type="GO" id="GO:0005524">
    <property type="term" value="F:ATP binding"/>
    <property type="evidence" value="ECO:0007669"/>
    <property type="project" value="UniProtKB-KW"/>
</dbReference>
<evidence type="ECO:0000256" key="6">
    <source>
        <dbReference type="ARBA" id="ARBA00022840"/>
    </source>
</evidence>
<feature type="domain" description="Cation-transporting P-type ATPase C-terminal" evidence="13">
    <location>
        <begin position="629"/>
        <end position="792"/>
    </location>
</feature>
<dbReference type="InterPro" id="IPR023214">
    <property type="entry name" value="HAD_sf"/>
</dbReference>
<evidence type="ECO:0000256" key="3">
    <source>
        <dbReference type="ARBA" id="ARBA00022553"/>
    </source>
</evidence>
<feature type="domain" description="P-type ATPase A" evidence="12">
    <location>
        <begin position="81"/>
        <end position="182"/>
    </location>
</feature>
<dbReference type="PROSITE" id="PS00154">
    <property type="entry name" value="ATPASE_E1_E2"/>
    <property type="match status" value="1"/>
</dbReference>
<evidence type="ECO:0000256" key="2">
    <source>
        <dbReference type="ARBA" id="ARBA00022475"/>
    </source>
</evidence>
<dbReference type="AlphaFoldDB" id="A0A6N7PZ27"/>
<dbReference type="InterPro" id="IPR006415">
    <property type="entry name" value="P-type_ATPase_IIIB"/>
</dbReference>
<evidence type="ECO:0000256" key="8">
    <source>
        <dbReference type="ARBA" id="ARBA00022967"/>
    </source>
</evidence>
<dbReference type="SUPFAM" id="SSF81653">
    <property type="entry name" value="Calcium ATPase, transduction domain A"/>
    <property type="match status" value="1"/>
</dbReference>
<evidence type="ECO:0000256" key="10">
    <source>
        <dbReference type="ARBA" id="ARBA00023136"/>
    </source>
</evidence>
<keyword evidence="3" id="KW-0597">Phosphoprotein</keyword>
<reference evidence="14 15" key="1">
    <citation type="submission" date="2019-10" db="EMBL/GenBank/DDBJ databases">
        <title>A soil myxobacterium in the family Polyangiaceae.</title>
        <authorList>
            <person name="Li Y."/>
            <person name="Wang J."/>
        </authorList>
    </citation>
    <scope>NUCLEOTIDE SEQUENCE [LARGE SCALE GENOMIC DNA]</scope>
    <source>
        <strain evidence="14 15">DSM 14734</strain>
    </source>
</reference>
<dbReference type="Pfam" id="PF00689">
    <property type="entry name" value="Cation_ATPase_C"/>
    <property type="match status" value="1"/>
</dbReference>
<dbReference type="PRINTS" id="PR01836">
    <property type="entry name" value="MGATPASE"/>
</dbReference>
<dbReference type="Gene3D" id="1.20.1110.10">
    <property type="entry name" value="Calcium-transporting ATPase, transmembrane domain"/>
    <property type="match status" value="1"/>
</dbReference>
<feature type="transmembrane region" description="Helical" evidence="11">
    <location>
        <begin position="675"/>
        <end position="698"/>
    </location>
</feature>
<dbReference type="EMBL" id="WJIE01000017">
    <property type="protein sequence ID" value="MRG97472.1"/>
    <property type="molecule type" value="Genomic_DNA"/>
</dbReference>
<protein>
    <submittedName>
        <fullName evidence="14">Magnesium-translocating P-type ATPase</fullName>
    </submittedName>
</protein>
<keyword evidence="4 11" id="KW-0812">Transmembrane</keyword>
<feature type="transmembrane region" description="Helical" evidence="11">
    <location>
        <begin position="229"/>
        <end position="253"/>
    </location>
</feature>
<dbReference type="Gene3D" id="3.40.1110.10">
    <property type="entry name" value="Calcium-transporting ATPase, cytoplasmic domain N"/>
    <property type="match status" value="1"/>
</dbReference>
<dbReference type="GO" id="GO:0015444">
    <property type="term" value="F:P-type magnesium transporter activity"/>
    <property type="evidence" value="ECO:0007669"/>
    <property type="project" value="InterPro"/>
</dbReference>
<keyword evidence="7" id="KW-0460">Magnesium</keyword>
<keyword evidence="2" id="KW-1003">Cell membrane</keyword>
<dbReference type="Gene3D" id="2.70.150.10">
    <property type="entry name" value="Calcium-transporting ATPase, cytoplasmic transduction domain A"/>
    <property type="match status" value="1"/>
</dbReference>
<dbReference type="InterPro" id="IPR018303">
    <property type="entry name" value="ATPase_P-typ_P_site"/>
</dbReference>
<keyword evidence="6" id="KW-0067">ATP-binding</keyword>
<proteinExistence type="predicted"/>
<evidence type="ECO:0000259" key="12">
    <source>
        <dbReference type="Pfam" id="PF00122"/>
    </source>
</evidence>
<dbReference type="InterPro" id="IPR023298">
    <property type="entry name" value="ATPase_P-typ_TM_dom_sf"/>
</dbReference>
<dbReference type="NCBIfam" id="TIGR01524">
    <property type="entry name" value="ATPase-IIIB_Mg"/>
    <property type="match status" value="1"/>
</dbReference>
<dbReference type="GO" id="GO:0005886">
    <property type="term" value="C:plasma membrane"/>
    <property type="evidence" value="ECO:0007669"/>
    <property type="project" value="UniProtKB-SubCell"/>
</dbReference>
<evidence type="ECO:0000256" key="1">
    <source>
        <dbReference type="ARBA" id="ARBA00004651"/>
    </source>
</evidence>
<accession>A0A6N7PZ27</accession>
<dbReference type="Pfam" id="PF13246">
    <property type="entry name" value="Cation_ATPase"/>
    <property type="match status" value="1"/>
</dbReference>
<keyword evidence="5" id="KW-0547">Nucleotide-binding</keyword>
<comment type="caution">
    <text evidence="14">The sequence shown here is derived from an EMBL/GenBank/DDBJ whole genome shotgun (WGS) entry which is preliminary data.</text>
</comment>
<comment type="subcellular location">
    <subcellularLocation>
        <location evidence="1">Cell membrane</location>
        <topology evidence="1">Multi-pass membrane protein</topology>
    </subcellularLocation>
</comment>
<feature type="transmembrane region" description="Helical" evidence="11">
    <location>
        <begin position="736"/>
        <end position="755"/>
    </location>
</feature>
<dbReference type="InterPro" id="IPR008250">
    <property type="entry name" value="ATPase_P-typ_transduc_dom_A_sf"/>
</dbReference>
<evidence type="ECO:0000256" key="4">
    <source>
        <dbReference type="ARBA" id="ARBA00022692"/>
    </source>
</evidence>
<dbReference type="SUPFAM" id="SSF81665">
    <property type="entry name" value="Calcium ATPase, transmembrane domain M"/>
    <property type="match status" value="1"/>
</dbReference>
<evidence type="ECO:0000256" key="9">
    <source>
        <dbReference type="ARBA" id="ARBA00022989"/>
    </source>
</evidence>
<feature type="transmembrane region" description="Helical" evidence="11">
    <location>
        <begin position="767"/>
        <end position="789"/>
    </location>
</feature>
<gene>
    <name evidence="14" type="primary">mgtA</name>
    <name evidence="14" type="ORF">GF068_36920</name>
</gene>
<organism evidence="14 15">
    <name type="scientific">Polyangium spumosum</name>
    <dbReference type="NCBI Taxonomy" id="889282"/>
    <lineage>
        <taxon>Bacteria</taxon>
        <taxon>Pseudomonadati</taxon>
        <taxon>Myxococcota</taxon>
        <taxon>Polyangia</taxon>
        <taxon>Polyangiales</taxon>
        <taxon>Polyangiaceae</taxon>
        <taxon>Polyangium</taxon>
    </lineage>
</organism>
<feature type="transmembrane region" description="Helical" evidence="11">
    <location>
        <begin position="704"/>
        <end position="724"/>
    </location>
</feature>
<sequence length="800" mass="87746">MARETRGRGRGRVSAAILELLAKFKNPLVLLLLAASVVSAVTGELESSAIIMVVVLLSVVLDFVQEHRAGRAAEALRKATRIRATVVRDGVAREVPAEEVVRDDVVLLVAGDLVPADGTLLEARDLFVNQALLTGEPYPVEKRPVPGDEGKVFKGTSVISGSGKALITATGAQTAVGKIGAALTRPPPPTAFEIGTRSFGLLILRLVMWMVLFVLLVNLARERTWLTSFLFALALAVGLTPELLPMVISVTLARGALRMSRKKVLVKRLSAIHDLGSMDVLCTDKTGTLTEARIRLEKHLDPQGRDSARVLELAYLNSHFESGLRSPLDEAILRHETVDIRGWEKLDEVPFDFERRRISVLVRRGEETRLVVKGAFEDVLRLSTHYEADGPGDVRPLDASARRAFFERFEALGREGYRVLGIAWKAEGPECRHVVIRDETELVFAGFAAFEDPPKESAGIALRALRDAGIAVVIVTGDNERVAEHVCKQLGVPLRGTLTGAELDGLDDHALGARAEETSLYCRLNPTQKNRVILALKRRGRVVGYLGDGINDAPSLHSADVGISVDGAVDVAKEAADVILLERDLSVVAEGIVEGRRTLGNILKYILMGTSSNFGNMFSMAGASLFLPFLPMLPAQILLNNFLYDLSELPIPTDRVDDAFVARPRRWDMPFIRRFMMVIGPLSSIFDFATFALLLYLFGGDERLFQAGWFVESLATQVLVIFVIRTRGNPLRGRPSRALLVTSLSVVALAMMLPFTPIGAKVGFSPLPLRFFVVLLPLVVAYLATVEVVKRWFYRRYGWG</sequence>
<keyword evidence="8" id="KW-1278">Translocase</keyword>
<evidence type="ECO:0000256" key="7">
    <source>
        <dbReference type="ARBA" id="ARBA00022842"/>
    </source>
</evidence>